<feature type="region of interest" description="Disordered" evidence="6">
    <location>
        <begin position="321"/>
        <end position="358"/>
    </location>
</feature>
<feature type="coiled-coil region" evidence="5">
    <location>
        <begin position="178"/>
        <end position="208"/>
    </location>
</feature>
<feature type="compositionally biased region" description="Pro residues" evidence="6">
    <location>
        <begin position="328"/>
        <end position="354"/>
    </location>
</feature>
<comment type="caution">
    <text evidence="9">The sequence shown here is derived from an EMBL/GenBank/DDBJ whole genome shotgun (WGS) entry which is preliminary data.</text>
</comment>
<dbReference type="PANTHER" id="PTHR12765">
    <property type="entry name" value="RED PROTEIN IK FACTOR CYTOKINE IK"/>
    <property type="match status" value="1"/>
</dbReference>
<feature type="region of interest" description="Disordered" evidence="6">
    <location>
        <begin position="450"/>
        <end position="473"/>
    </location>
</feature>
<sequence length="489" mass="55559">MMKFGSERYANPEAPDGFTAGIGGDFSGRLDIENTPSQLSNSDFRKLLMTPRDPTTVKIVKPVTDRRQEQMKLREAAERRRKKKVFYAKLRKEEVERQAEMDAKYRDRAKERRDGKNPDYEHTEPGSLNSGSYRAVGPTARDISINAELRKQAIQESKYLGGDMEHTHLVKGLDYALLQKVRSEISTREREKKVLQTEQEKIEKTDESKITSAIAKNVYRILFQYKPPEKNEFFVAGRMAYAISIEDETPEDSDVPITLIRSKSELPSSARSKGISVASGSGEMDMFVINKLTQVLSYLRQDVRSYNKKLKRKDRLNPVIKEGTISTIPPPLPALPENNPPPLPPPPPPLPPPTATSTEQDIYADVGDYVCDKSKKYKYSNKGTYAECYPGGREFTDALGDSDDEADYSKMDNGTKKGPITRWDFANEEAYSDYQLQREAMPKAAFQYGVKMSDGRRTRKSAGRPPVDKHKSKIDRDFNKIMKIIRDKD</sequence>
<keyword evidence="10" id="KW-1185">Reference proteome</keyword>
<dbReference type="GO" id="GO:0005634">
    <property type="term" value="C:nucleus"/>
    <property type="evidence" value="ECO:0007669"/>
    <property type="project" value="UniProtKB-SubCell"/>
</dbReference>
<feature type="domain" description="RED-like N-terminal" evidence="8">
    <location>
        <begin position="82"/>
        <end position="314"/>
    </location>
</feature>
<comment type="subcellular location">
    <subcellularLocation>
        <location evidence="1">Nucleus</location>
    </subcellularLocation>
</comment>
<dbReference type="InterPro" id="IPR039896">
    <property type="entry name" value="Red-like"/>
</dbReference>
<feature type="domain" description="Protein RED C-terminal" evidence="7">
    <location>
        <begin position="385"/>
        <end position="488"/>
    </location>
</feature>
<keyword evidence="4" id="KW-0539">Nucleus</keyword>
<evidence type="ECO:0000313" key="10">
    <source>
        <dbReference type="Proteomes" id="UP001165289"/>
    </source>
</evidence>
<accession>A0AAV7JDG1</accession>
<dbReference type="InterPro" id="IPR012492">
    <property type="entry name" value="RED_C"/>
</dbReference>
<dbReference type="Pfam" id="PF07807">
    <property type="entry name" value="RED_C"/>
    <property type="match status" value="1"/>
</dbReference>
<comment type="similarity">
    <text evidence="2">Belongs to the RED family.</text>
</comment>
<evidence type="ECO:0000256" key="5">
    <source>
        <dbReference type="SAM" id="Coils"/>
    </source>
</evidence>
<name>A0AAV7JDG1_9METZ</name>
<gene>
    <name evidence="9" type="ORF">LOD99_12625</name>
</gene>
<organism evidence="9 10">
    <name type="scientific">Oopsacas minuta</name>
    <dbReference type="NCBI Taxonomy" id="111878"/>
    <lineage>
        <taxon>Eukaryota</taxon>
        <taxon>Metazoa</taxon>
        <taxon>Porifera</taxon>
        <taxon>Hexactinellida</taxon>
        <taxon>Hexasterophora</taxon>
        <taxon>Lyssacinosida</taxon>
        <taxon>Leucopsacidae</taxon>
        <taxon>Oopsacas</taxon>
    </lineage>
</organism>
<proteinExistence type="inferred from homology"/>
<reference evidence="9 10" key="1">
    <citation type="journal article" date="2023" name="BMC Biol.">
        <title>The compact genome of the sponge Oopsacas minuta (Hexactinellida) is lacking key metazoan core genes.</title>
        <authorList>
            <person name="Santini S."/>
            <person name="Schenkelaars Q."/>
            <person name="Jourda C."/>
            <person name="Duchesne M."/>
            <person name="Belahbib H."/>
            <person name="Rocher C."/>
            <person name="Selva M."/>
            <person name="Riesgo A."/>
            <person name="Vervoort M."/>
            <person name="Leys S.P."/>
            <person name="Kodjabachian L."/>
            <person name="Le Bivic A."/>
            <person name="Borchiellini C."/>
            <person name="Claverie J.M."/>
            <person name="Renard E."/>
        </authorList>
    </citation>
    <scope>NUCLEOTIDE SEQUENCE [LARGE SCALE GENOMIC DNA]</scope>
    <source>
        <strain evidence="9">SPO-2</strain>
    </source>
</reference>
<keyword evidence="3" id="KW-0677">Repeat</keyword>
<evidence type="ECO:0000256" key="6">
    <source>
        <dbReference type="SAM" id="MobiDB-lite"/>
    </source>
</evidence>
<dbReference type="InterPro" id="IPR012916">
    <property type="entry name" value="RED_N"/>
</dbReference>
<keyword evidence="5" id="KW-0175">Coiled coil</keyword>
<dbReference type="Pfam" id="PF07808">
    <property type="entry name" value="RED_N"/>
    <property type="match status" value="1"/>
</dbReference>
<evidence type="ECO:0000256" key="4">
    <source>
        <dbReference type="ARBA" id="ARBA00023242"/>
    </source>
</evidence>
<dbReference type="EMBL" id="JAKMXF010000354">
    <property type="protein sequence ID" value="KAI6646504.1"/>
    <property type="molecule type" value="Genomic_DNA"/>
</dbReference>
<feature type="compositionally biased region" description="Basic and acidic residues" evidence="6">
    <location>
        <begin position="97"/>
        <end position="124"/>
    </location>
</feature>
<evidence type="ECO:0000259" key="8">
    <source>
        <dbReference type="Pfam" id="PF07808"/>
    </source>
</evidence>
<evidence type="ECO:0000313" key="9">
    <source>
        <dbReference type="EMBL" id="KAI6646504.1"/>
    </source>
</evidence>
<protein>
    <recommendedName>
        <fullName evidence="11">Protein Red</fullName>
    </recommendedName>
</protein>
<evidence type="ECO:0000256" key="1">
    <source>
        <dbReference type="ARBA" id="ARBA00004123"/>
    </source>
</evidence>
<dbReference type="AlphaFoldDB" id="A0AAV7JDG1"/>
<evidence type="ECO:0000256" key="3">
    <source>
        <dbReference type="ARBA" id="ARBA00022737"/>
    </source>
</evidence>
<feature type="region of interest" description="Disordered" evidence="6">
    <location>
        <begin position="97"/>
        <end position="135"/>
    </location>
</feature>
<feature type="region of interest" description="Disordered" evidence="6">
    <location>
        <begin position="1"/>
        <end position="22"/>
    </location>
</feature>
<dbReference type="Proteomes" id="UP001165289">
    <property type="component" value="Unassembled WGS sequence"/>
</dbReference>
<evidence type="ECO:0000256" key="2">
    <source>
        <dbReference type="ARBA" id="ARBA00006660"/>
    </source>
</evidence>
<evidence type="ECO:0000259" key="7">
    <source>
        <dbReference type="Pfam" id="PF07807"/>
    </source>
</evidence>
<evidence type="ECO:0008006" key="11">
    <source>
        <dbReference type="Google" id="ProtNLM"/>
    </source>
</evidence>